<dbReference type="Gene3D" id="1.10.1370.20">
    <property type="entry name" value="Oligoendopeptidase f, C-terminal domain"/>
    <property type="match status" value="1"/>
</dbReference>
<name>A0A7C4PI69_9CHLR</name>
<gene>
    <name evidence="1" type="ORF">ENT37_14195</name>
</gene>
<dbReference type="AlphaFoldDB" id="A0A7C4PI69"/>
<proteinExistence type="predicted"/>
<reference evidence="1" key="1">
    <citation type="journal article" date="2020" name="mSystems">
        <title>Genome- and Community-Level Interaction Insights into Carbon Utilization and Element Cycling Functions of Hydrothermarchaeota in Hydrothermal Sediment.</title>
        <authorList>
            <person name="Zhou Z."/>
            <person name="Liu Y."/>
            <person name="Xu W."/>
            <person name="Pan J."/>
            <person name="Luo Z.H."/>
            <person name="Li M."/>
        </authorList>
    </citation>
    <scope>NUCLEOTIDE SEQUENCE [LARGE SCALE GENOMIC DNA]</scope>
    <source>
        <strain evidence="1">SpSt-573</strain>
    </source>
</reference>
<dbReference type="EMBL" id="DSYK01000712">
    <property type="protein sequence ID" value="HGS23001.1"/>
    <property type="molecule type" value="Genomic_DNA"/>
</dbReference>
<accession>A0A7C4PI69</accession>
<evidence type="ECO:0000313" key="1">
    <source>
        <dbReference type="EMBL" id="HGS23001.1"/>
    </source>
</evidence>
<organism evidence="1">
    <name type="scientific">Anaerolinea thermolimosa</name>
    <dbReference type="NCBI Taxonomy" id="229919"/>
    <lineage>
        <taxon>Bacteria</taxon>
        <taxon>Bacillati</taxon>
        <taxon>Chloroflexota</taxon>
        <taxon>Anaerolineae</taxon>
        <taxon>Anaerolineales</taxon>
        <taxon>Anaerolineaceae</taxon>
        <taxon>Anaerolinea</taxon>
    </lineage>
</organism>
<protein>
    <submittedName>
        <fullName evidence="1">Uncharacterized protein</fullName>
    </submittedName>
</protein>
<comment type="caution">
    <text evidence="1">The sequence shown here is derived from an EMBL/GenBank/DDBJ whole genome shotgun (WGS) entry which is preliminary data.</text>
</comment>
<sequence length="67" mass="7074">MFTPGVGLYGIYQQRGPSFIPDYKNLLASTGEDTAANLAARFGIAIKGKSFLATILGMIGDEGYATL</sequence>
<dbReference type="InterPro" id="IPR042088">
    <property type="entry name" value="OligoPept_F_C"/>
</dbReference>